<dbReference type="SUPFAM" id="SSF47954">
    <property type="entry name" value="Cyclin-like"/>
    <property type="match status" value="2"/>
</dbReference>
<reference evidence="10 12" key="2">
    <citation type="journal article" date="2014" name="BMC Genomics">
        <title>An improved genome release (version Mt4.0) for the model legume Medicago truncatula.</title>
        <authorList>
            <person name="Tang H."/>
            <person name="Krishnakumar V."/>
            <person name="Bidwell S."/>
            <person name="Rosen B."/>
            <person name="Chan A."/>
            <person name="Zhou S."/>
            <person name="Gentzbittel L."/>
            <person name="Childs K.L."/>
            <person name="Yandell M."/>
            <person name="Gundlach H."/>
            <person name="Mayer K.F."/>
            <person name="Schwartz D.C."/>
            <person name="Town C.D."/>
        </authorList>
    </citation>
    <scope>GENOME REANNOTATION</scope>
    <source>
        <strain evidence="10">A17</strain>
        <strain evidence="11 12">cv. Jemalong A17</strain>
    </source>
</reference>
<dbReference type="AlphaFoldDB" id="A0A072U2Q0"/>
<evidence type="ECO:0000256" key="4">
    <source>
        <dbReference type="ARBA" id="ARBA00023306"/>
    </source>
</evidence>
<dbReference type="FunFam" id="1.10.472.10:FF:000028">
    <property type="entry name" value="Cyclin-T1-5 like"/>
    <property type="match status" value="1"/>
</dbReference>
<proteinExistence type="inferred from homology"/>
<dbReference type="EMBL" id="CM001223">
    <property type="protein sequence ID" value="KEH23686.1"/>
    <property type="molecule type" value="Genomic_DNA"/>
</dbReference>
<keyword evidence="3 7" id="KW-0195">Cyclin</keyword>
<feature type="domain" description="Cyclin-like" evidence="9">
    <location>
        <begin position="151"/>
        <end position="236"/>
    </location>
</feature>
<evidence type="ECO:0000256" key="5">
    <source>
        <dbReference type="ARBA" id="ARBA00032263"/>
    </source>
</evidence>
<keyword evidence="12" id="KW-1185">Reference proteome</keyword>
<dbReference type="STRING" id="3880.A0A072U2Q0"/>
<dbReference type="CDD" id="cd20588">
    <property type="entry name" value="CYCLIN_AcCycT_rpt2"/>
    <property type="match status" value="1"/>
</dbReference>
<dbReference type="InterPro" id="IPR013763">
    <property type="entry name" value="Cyclin-like_dom"/>
</dbReference>
<dbReference type="PANTHER" id="PTHR10026">
    <property type="entry name" value="CYCLIN"/>
    <property type="match status" value="1"/>
</dbReference>
<dbReference type="GO" id="GO:0061575">
    <property type="term" value="F:cyclin-dependent protein serine/threonine kinase activator activity"/>
    <property type="evidence" value="ECO:0000318"/>
    <property type="project" value="GO_Central"/>
</dbReference>
<feature type="domain" description="Cyclin-like" evidence="9">
    <location>
        <begin position="36"/>
        <end position="138"/>
    </location>
</feature>
<dbReference type="HOGENOM" id="CLU_022000_8_1_1"/>
<evidence type="ECO:0000313" key="12">
    <source>
        <dbReference type="Proteomes" id="UP000002051"/>
    </source>
</evidence>
<dbReference type="Gene3D" id="1.10.472.10">
    <property type="entry name" value="Cyclin-like"/>
    <property type="match status" value="2"/>
</dbReference>
<keyword evidence="2" id="KW-0132">Cell division</keyword>
<dbReference type="GO" id="GO:0051301">
    <property type="term" value="P:cell division"/>
    <property type="evidence" value="ECO:0007669"/>
    <property type="project" value="UniProtKB-KW"/>
</dbReference>
<comment type="similarity">
    <text evidence="6">Belongs to the cyclin family. Cyclin T subfamily.</text>
</comment>
<evidence type="ECO:0000256" key="8">
    <source>
        <dbReference type="SAM" id="MobiDB-lite"/>
    </source>
</evidence>
<keyword evidence="4" id="KW-0131">Cell cycle</keyword>
<evidence type="ECO:0000256" key="6">
    <source>
        <dbReference type="ARBA" id="ARBA00061204"/>
    </source>
</evidence>
<evidence type="ECO:0000256" key="3">
    <source>
        <dbReference type="ARBA" id="ARBA00023127"/>
    </source>
</evidence>
<evidence type="ECO:0000256" key="7">
    <source>
        <dbReference type="RuleBase" id="RU000383"/>
    </source>
</evidence>
<dbReference type="CDD" id="cd20587">
    <property type="entry name" value="CYCLIN_AcCycT_rpt1"/>
    <property type="match status" value="1"/>
</dbReference>
<dbReference type="InterPro" id="IPR043198">
    <property type="entry name" value="Cyclin/Ssn8"/>
</dbReference>
<evidence type="ECO:0000259" key="9">
    <source>
        <dbReference type="SMART" id="SM00385"/>
    </source>
</evidence>
<feature type="region of interest" description="Disordered" evidence="8">
    <location>
        <begin position="1"/>
        <end position="20"/>
    </location>
</feature>
<protein>
    <recommendedName>
        <fullName evidence="5">B-like cyclin</fullName>
    </recommendedName>
</protein>
<feature type="region of interest" description="Disordered" evidence="8">
    <location>
        <begin position="406"/>
        <end position="436"/>
    </location>
</feature>
<dbReference type="PIRSF" id="PIRSF036580">
    <property type="entry name" value="Cyclin_L"/>
    <property type="match status" value="1"/>
</dbReference>
<dbReference type="EnsemblPlants" id="KEH23686">
    <property type="protein sequence ID" value="KEH23686"/>
    <property type="gene ID" value="MTR_7g094070"/>
</dbReference>
<dbReference type="GO" id="GO:0045944">
    <property type="term" value="P:positive regulation of transcription by RNA polymerase II"/>
    <property type="evidence" value="ECO:0000318"/>
    <property type="project" value="GO_Central"/>
</dbReference>
<dbReference type="Pfam" id="PF21797">
    <property type="entry name" value="CycT2-like_C"/>
    <property type="match status" value="1"/>
</dbReference>
<gene>
    <name evidence="10" type="ordered locus">MTR_7g094070</name>
</gene>
<reference evidence="11" key="3">
    <citation type="submission" date="2015-04" db="UniProtKB">
        <authorList>
            <consortium name="EnsemblPlants"/>
        </authorList>
    </citation>
    <scope>IDENTIFICATION</scope>
    <source>
        <strain evidence="11">cv. Jemalong A17</strain>
    </source>
</reference>
<dbReference type="InterPro" id="IPR006671">
    <property type="entry name" value="Cyclin_N"/>
</dbReference>
<dbReference type="Pfam" id="PF00134">
    <property type="entry name" value="Cyclin_N"/>
    <property type="match status" value="1"/>
</dbReference>
<evidence type="ECO:0000256" key="2">
    <source>
        <dbReference type="ARBA" id="ARBA00022618"/>
    </source>
</evidence>
<dbReference type="GO" id="GO:0005634">
    <property type="term" value="C:nucleus"/>
    <property type="evidence" value="ECO:0000318"/>
    <property type="project" value="GO_Central"/>
</dbReference>
<accession>A0A072U2Q0</accession>
<evidence type="ECO:0000256" key="1">
    <source>
        <dbReference type="ARBA" id="ARBA00011177"/>
    </source>
</evidence>
<dbReference type="GO" id="GO:0032786">
    <property type="term" value="P:positive regulation of DNA-templated transcription, elongation"/>
    <property type="evidence" value="ECO:0000318"/>
    <property type="project" value="GO_Central"/>
</dbReference>
<feature type="compositionally biased region" description="Basic and acidic residues" evidence="8">
    <location>
        <begin position="7"/>
        <end position="20"/>
    </location>
</feature>
<evidence type="ECO:0000313" key="11">
    <source>
        <dbReference type="EnsemblPlants" id="KEH23686"/>
    </source>
</evidence>
<dbReference type="GO" id="GO:0008024">
    <property type="term" value="C:cyclin/CDK positive transcription elongation factor complex"/>
    <property type="evidence" value="ECO:0000318"/>
    <property type="project" value="GO_Central"/>
</dbReference>
<dbReference type="InterPro" id="IPR036915">
    <property type="entry name" value="Cyclin-like_sf"/>
</dbReference>
<dbReference type="SMART" id="SM00385">
    <property type="entry name" value="CYCLIN"/>
    <property type="match status" value="2"/>
</dbReference>
<name>A0A072U2Q0_MEDTR</name>
<dbReference type="FunFam" id="1.10.472.10:FF:000026">
    <property type="entry name" value="Cyclin-T1-5 like"/>
    <property type="match status" value="1"/>
</dbReference>
<organism evidence="10 12">
    <name type="scientific">Medicago truncatula</name>
    <name type="common">Barrel medic</name>
    <name type="synonym">Medicago tribuloides</name>
    <dbReference type="NCBI Taxonomy" id="3880"/>
    <lineage>
        <taxon>Eukaryota</taxon>
        <taxon>Viridiplantae</taxon>
        <taxon>Streptophyta</taxon>
        <taxon>Embryophyta</taxon>
        <taxon>Tracheophyta</taxon>
        <taxon>Spermatophyta</taxon>
        <taxon>Magnoliopsida</taxon>
        <taxon>eudicotyledons</taxon>
        <taxon>Gunneridae</taxon>
        <taxon>Pentapetalae</taxon>
        <taxon>rosids</taxon>
        <taxon>fabids</taxon>
        <taxon>Fabales</taxon>
        <taxon>Fabaceae</taxon>
        <taxon>Papilionoideae</taxon>
        <taxon>50 kb inversion clade</taxon>
        <taxon>NPAAA clade</taxon>
        <taxon>Hologalegina</taxon>
        <taxon>IRL clade</taxon>
        <taxon>Trifolieae</taxon>
        <taxon>Medicago</taxon>
    </lineage>
</organism>
<dbReference type="Proteomes" id="UP000002051">
    <property type="component" value="Unassembled WGS sequence"/>
</dbReference>
<comment type="subunit">
    <text evidence="1">Interacts with the CDC2 protein kinase to form a serine/threonine kinase holoenzyme complex also known as maturation promoting factor (MPF). The cyclin subunit imparts substrate specificity to the complex.</text>
</comment>
<evidence type="ECO:0000313" key="10">
    <source>
        <dbReference type="EMBL" id="KEH23686.1"/>
    </source>
</evidence>
<reference evidence="10 12" key="1">
    <citation type="journal article" date="2011" name="Nature">
        <title>The Medicago genome provides insight into the evolution of rhizobial symbioses.</title>
        <authorList>
            <person name="Young N.D."/>
            <person name="Debelle F."/>
            <person name="Oldroyd G.E."/>
            <person name="Geurts R."/>
            <person name="Cannon S.B."/>
            <person name="Udvardi M.K."/>
            <person name="Benedito V.A."/>
            <person name="Mayer K.F."/>
            <person name="Gouzy J."/>
            <person name="Schoof H."/>
            <person name="Van de Peer Y."/>
            <person name="Proost S."/>
            <person name="Cook D.R."/>
            <person name="Meyers B.C."/>
            <person name="Spannagl M."/>
            <person name="Cheung F."/>
            <person name="De Mita S."/>
            <person name="Krishnakumar V."/>
            <person name="Gundlach H."/>
            <person name="Zhou S."/>
            <person name="Mudge J."/>
            <person name="Bharti A.K."/>
            <person name="Murray J.D."/>
            <person name="Naoumkina M.A."/>
            <person name="Rosen B."/>
            <person name="Silverstein K.A."/>
            <person name="Tang H."/>
            <person name="Rombauts S."/>
            <person name="Zhao P.X."/>
            <person name="Zhou P."/>
            <person name="Barbe V."/>
            <person name="Bardou P."/>
            <person name="Bechner M."/>
            <person name="Bellec A."/>
            <person name="Berger A."/>
            <person name="Berges H."/>
            <person name="Bidwell S."/>
            <person name="Bisseling T."/>
            <person name="Choisne N."/>
            <person name="Couloux A."/>
            <person name="Denny R."/>
            <person name="Deshpande S."/>
            <person name="Dai X."/>
            <person name="Doyle J.J."/>
            <person name="Dudez A.M."/>
            <person name="Farmer A.D."/>
            <person name="Fouteau S."/>
            <person name="Franken C."/>
            <person name="Gibelin C."/>
            <person name="Gish J."/>
            <person name="Goldstein S."/>
            <person name="Gonzalez A.J."/>
            <person name="Green P.J."/>
            <person name="Hallab A."/>
            <person name="Hartog M."/>
            <person name="Hua A."/>
            <person name="Humphray S.J."/>
            <person name="Jeong D.H."/>
            <person name="Jing Y."/>
            <person name="Jocker A."/>
            <person name="Kenton S.M."/>
            <person name="Kim D.J."/>
            <person name="Klee K."/>
            <person name="Lai H."/>
            <person name="Lang C."/>
            <person name="Lin S."/>
            <person name="Macmil S.L."/>
            <person name="Magdelenat G."/>
            <person name="Matthews L."/>
            <person name="McCorrison J."/>
            <person name="Monaghan E.L."/>
            <person name="Mun J.H."/>
            <person name="Najar F.Z."/>
            <person name="Nicholson C."/>
            <person name="Noirot C."/>
            <person name="O'Bleness M."/>
            <person name="Paule C.R."/>
            <person name="Poulain J."/>
            <person name="Prion F."/>
            <person name="Qin B."/>
            <person name="Qu C."/>
            <person name="Retzel E.F."/>
            <person name="Riddle C."/>
            <person name="Sallet E."/>
            <person name="Samain S."/>
            <person name="Samson N."/>
            <person name="Sanders I."/>
            <person name="Saurat O."/>
            <person name="Scarpelli C."/>
            <person name="Schiex T."/>
            <person name="Segurens B."/>
            <person name="Severin A.J."/>
            <person name="Sherrier D.J."/>
            <person name="Shi R."/>
            <person name="Sims S."/>
            <person name="Singer S.R."/>
            <person name="Sinharoy S."/>
            <person name="Sterck L."/>
            <person name="Viollet A."/>
            <person name="Wang B.B."/>
            <person name="Wang K."/>
            <person name="Wang M."/>
            <person name="Wang X."/>
            <person name="Warfsmann J."/>
            <person name="Weissenbach J."/>
            <person name="White D.D."/>
            <person name="White J.D."/>
            <person name="Wiley G.B."/>
            <person name="Wincker P."/>
            <person name="Xing Y."/>
            <person name="Yang L."/>
            <person name="Yao Z."/>
            <person name="Ying F."/>
            <person name="Zhai J."/>
            <person name="Zhou L."/>
            <person name="Zuber A."/>
            <person name="Denarie J."/>
            <person name="Dixon R.A."/>
            <person name="May G.D."/>
            <person name="Schwartz D.C."/>
            <person name="Rogers J."/>
            <person name="Quetier F."/>
            <person name="Town C.D."/>
            <person name="Roe B.A."/>
        </authorList>
    </citation>
    <scope>NUCLEOTIDE SEQUENCE [LARGE SCALE GENOMIC DNA]</scope>
    <source>
        <strain evidence="10">A17</strain>
        <strain evidence="11 12">cv. Jemalong A17</strain>
    </source>
</reference>
<sequence>MGTWYMSRKEIEENSPSRKDGIDLKKETSLRKSYCTFLKDLGIRLKMPQITIATAVLFCQRFFLRQSHAKNDHRIIATVCMFLASKVKESRCHLRDIIFVSNEMIHEKDPAAAQKIKQKEVYEQQKELILLGERVVLATLGFDFDVQEPYGPLIAAIKKFNVANNALAQVAWNFLNDGLSTSLCLQFKPKHIAASAIFLAAKFLKVKLPSGGEKAWWRGFDVTPRQLEEICNQLLEFYEEIGIPLSQGSEAEVAVGGRTKSPASDEQAWKQIPSHPVPQHSSAENSAIQYRGTKNQSTGGSKEMGSDITDRKMDLKTKDSQNSKKLPHIVSRDRDRMVGGNLDLRESPLGYSPKEAVKMIDKDKSKVALEKSRNERGEIIIKKDVMDEDDHIEMKLEDGVELALENEKNKRERRQNWPKTDDEDERQMSMKGQLQKDMNEYIAEEGEVIDMMMLHHC</sequence>